<keyword evidence="1" id="KW-0732">Signal</keyword>
<accession>A0ABV6B274</accession>
<dbReference type="Gene3D" id="2.60.40.10">
    <property type="entry name" value="Immunoglobulins"/>
    <property type="match status" value="1"/>
</dbReference>
<proteinExistence type="predicted"/>
<gene>
    <name evidence="2" type="ORF">ACFFLM_18105</name>
</gene>
<dbReference type="RefSeq" id="WP_380013562.1">
    <property type="nucleotide sequence ID" value="NZ_JBHLYR010000058.1"/>
</dbReference>
<dbReference type="PROSITE" id="PS51257">
    <property type="entry name" value="PROKAR_LIPOPROTEIN"/>
    <property type="match status" value="1"/>
</dbReference>
<organism evidence="2 3">
    <name type="scientific">Deinococcus oregonensis</name>
    <dbReference type="NCBI Taxonomy" id="1805970"/>
    <lineage>
        <taxon>Bacteria</taxon>
        <taxon>Thermotogati</taxon>
        <taxon>Deinococcota</taxon>
        <taxon>Deinococci</taxon>
        <taxon>Deinococcales</taxon>
        <taxon>Deinococcaceae</taxon>
        <taxon>Deinococcus</taxon>
    </lineage>
</organism>
<reference evidence="2 3" key="1">
    <citation type="submission" date="2024-09" db="EMBL/GenBank/DDBJ databases">
        <authorList>
            <person name="Sun Q."/>
            <person name="Mori K."/>
        </authorList>
    </citation>
    <scope>NUCLEOTIDE SEQUENCE [LARGE SCALE GENOMIC DNA]</scope>
    <source>
        <strain evidence="2 3">JCM 13503</strain>
    </source>
</reference>
<dbReference type="EMBL" id="JBHLYR010000058">
    <property type="protein sequence ID" value="MFB9993873.1"/>
    <property type="molecule type" value="Genomic_DNA"/>
</dbReference>
<keyword evidence="3" id="KW-1185">Reference proteome</keyword>
<evidence type="ECO:0000256" key="1">
    <source>
        <dbReference type="SAM" id="SignalP"/>
    </source>
</evidence>
<evidence type="ECO:0000313" key="2">
    <source>
        <dbReference type="EMBL" id="MFB9993873.1"/>
    </source>
</evidence>
<dbReference type="SUPFAM" id="SSF49299">
    <property type="entry name" value="PKD domain"/>
    <property type="match status" value="1"/>
</dbReference>
<dbReference type="Proteomes" id="UP001589733">
    <property type="component" value="Unassembled WGS sequence"/>
</dbReference>
<sequence>MRYFWLATPLLALLMACSHEPSAPVTGTDPAPNNAAVIIPDTTKVADADTRAALTSYDSDSGVLKFSKRTPVLANLKPGDVLVSEPSNAAPSGYLRKITAVRQDGTNTVLDTTQANLTDAITKGKLKADFQLTGDDLLRTEGLPEGATLTANPTLSGGIKPQAGVGENYGFTLKFDRTFIPVKEANATGTIRVNGGVNFNVGYGVDVGIDPCFALPPVCVTSFEAKVGFAQGSNLNITGDFQGVVTDAVLIGRQYFKSKLFFVGPVPVVVVPKVELFLTAGGEIKANVKFKADESVTAQVGARWTEDDGWKDISGFGITGSLPPPTFSGSLSPRVGLQSRASFTLYNVAGPEATLESGVKLDVAYPRNPNWIVNGFLKGTLGFRVKLPIIGTLASYSTTLFDISKELGRSVNTPPVLALTNQPHSVTAGKPQNFRAFCTTTGPAFGNGEFFSAGDAEDGCPTITVTSNVDGTLSPDHAFQSPGNRTITVTARDSGGATAQLSFMMNVVNPPPPVLYVKYLGDPYQGEAYLMSAAILTPDNADLCRFTVWAVEGADTLSNTTGCDVRVTFGRTGARRVSVGTTDRQGTVASQKVTLNVLPPPANPYPKITAAGLYSSEFVRVFGKLVCTGPAIGIGDSIDVGAEGCLVRAPRYSTEVTVDNPSGEALTYDWKLIVTDTGGYLGGKNPPVPGQDYVLRQSSNPVFELGNSYNNGSQTTPCRVTLTLGVPDPSRNKNLTVWSGKCTYFTNNFILK</sequence>
<dbReference type="InterPro" id="IPR013783">
    <property type="entry name" value="Ig-like_fold"/>
</dbReference>
<feature type="chain" id="PRO_5046044319" evidence="1">
    <location>
        <begin position="24"/>
        <end position="752"/>
    </location>
</feature>
<evidence type="ECO:0000313" key="3">
    <source>
        <dbReference type="Proteomes" id="UP001589733"/>
    </source>
</evidence>
<name>A0ABV6B274_9DEIO</name>
<dbReference type="InterPro" id="IPR035986">
    <property type="entry name" value="PKD_dom_sf"/>
</dbReference>
<protein>
    <submittedName>
        <fullName evidence="2">Uncharacterized protein</fullName>
    </submittedName>
</protein>
<comment type="caution">
    <text evidence="2">The sequence shown here is derived from an EMBL/GenBank/DDBJ whole genome shotgun (WGS) entry which is preliminary data.</text>
</comment>
<feature type="signal peptide" evidence="1">
    <location>
        <begin position="1"/>
        <end position="23"/>
    </location>
</feature>